<gene>
    <name evidence="8" type="ORF">J2X86_002206</name>
</gene>
<dbReference type="GO" id="GO:0004630">
    <property type="term" value="F:phospholipase D activity"/>
    <property type="evidence" value="ECO:0007669"/>
    <property type="project" value="UniProtKB-EC"/>
</dbReference>
<evidence type="ECO:0000259" key="7">
    <source>
        <dbReference type="PROSITE" id="PS50035"/>
    </source>
</evidence>
<evidence type="ECO:0000313" key="9">
    <source>
        <dbReference type="Proteomes" id="UP001262767"/>
    </source>
</evidence>
<dbReference type="SUPFAM" id="SSF56024">
    <property type="entry name" value="Phospholipase D/nuclease"/>
    <property type="match status" value="1"/>
</dbReference>
<dbReference type="AlphaFoldDB" id="A0AAW8LMD9"/>
<evidence type="ECO:0000256" key="1">
    <source>
        <dbReference type="ARBA" id="ARBA00000798"/>
    </source>
</evidence>
<organism evidence="8 9">
    <name type="scientific">Acinetobacter lwoffii</name>
    <dbReference type="NCBI Taxonomy" id="28090"/>
    <lineage>
        <taxon>Bacteria</taxon>
        <taxon>Pseudomonadati</taxon>
        <taxon>Pseudomonadota</taxon>
        <taxon>Gammaproteobacteria</taxon>
        <taxon>Moraxellales</taxon>
        <taxon>Moraxellaceae</taxon>
        <taxon>Acinetobacter</taxon>
    </lineage>
</organism>
<comment type="caution">
    <text evidence="8">The sequence shown here is derived from an EMBL/GenBank/DDBJ whole genome shotgun (WGS) entry which is preliminary data.</text>
</comment>
<dbReference type="GO" id="GO:0016042">
    <property type="term" value="P:lipid catabolic process"/>
    <property type="evidence" value="ECO:0007669"/>
    <property type="project" value="UniProtKB-KW"/>
</dbReference>
<dbReference type="Gene3D" id="3.30.870.10">
    <property type="entry name" value="Endonuclease Chain A"/>
    <property type="match status" value="1"/>
</dbReference>
<protein>
    <recommendedName>
        <fullName evidence="3">phospholipase D</fullName>
        <ecNumber evidence="3">3.1.4.4</ecNumber>
    </recommendedName>
</protein>
<dbReference type="PROSITE" id="PS50035">
    <property type="entry name" value="PLD"/>
    <property type="match status" value="1"/>
</dbReference>
<name>A0AAW8LMD9_ACILW</name>
<dbReference type="Pfam" id="PF13091">
    <property type="entry name" value="PLDc_2"/>
    <property type="match status" value="1"/>
</dbReference>
<keyword evidence="4" id="KW-0378">Hydrolase</keyword>
<dbReference type="GO" id="GO:0016891">
    <property type="term" value="F:RNA endonuclease activity producing 5'-phosphomonoesters, hydrolytic mechanism"/>
    <property type="evidence" value="ECO:0007669"/>
    <property type="project" value="TreeGrafter"/>
</dbReference>
<evidence type="ECO:0000256" key="4">
    <source>
        <dbReference type="ARBA" id="ARBA00022801"/>
    </source>
</evidence>
<dbReference type="PANTHER" id="PTHR43856:SF1">
    <property type="entry name" value="MITOCHONDRIAL CARDIOLIPIN HYDROLASE"/>
    <property type="match status" value="1"/>
</dbReference>
<dbReference type="CDD" id="cd09174">
    <property type="entry name" value="PLDc_Nuc_like_unchar2"/>
    <property type="match status" value="1"/>
</dbReference>
<evidence type="ECO:0000313" key="8">
    <source>
        <dbReference type="EMBL" id="MDR6630154.1"/>
    </source>
</evidence>
<accession>A0AAW8LMD9</accession>
<dbReference type="Proteomes" id="UP001262767">
    <property type="component" value="Unassembled WGS sequence"/>
</dbReference>
<evidence type="ECO:0000256" key="2">
    <source>
        <dbReference type="ARBA" id="ARBA00008664"/>
    </source>
</evidence>
<dbReference type="InterPro" id="IPR051406">
    <property type="entry name" value="PLD_domain"/>
</dbReference>
<dbReference type="PANTHER" id="PTHR43856">
    <property type="entry name" value="CARDIOLIPIN HYDROLASE"/>
    <property type="match status" value="1"/>
</dbReference>
<keyword evidence="6" id="KW-0443">Lipid metabolism</keyword>
<dbReference type="InterPro" id="IPR025202">
    <property type="entry name" value="PLD-like_dom"/>
</dbReference>
<dbReference type="EC" id="3.1.4.4" evidence="3"/>
<dbReference type="RefSeq" id="WP_224216620.1">
    <property type="nucleotide sequence ID" value="NZ_JAVDSC010000009.1"/>
</dbReference>
<evidence type="ECO:0000256" key="5">
    <source>
        <dbReference type="ARBA" id="ARBA00022963"/>
    </source>
</evidence>
<proteinExistence type="inferred from homology"/>
<dbReference type="InterPro" id="IPR001736">
    <property type="entry name" value="PLipase_D/transphosphatidylase"/>
</dbReference>
<comment type="similarity">
    <text evidence="2">Belongs to the phospholipase D family.</text>
</comment>
<dbReference type="EMBL" id="JAVDSC010000009">
    <property type="protein sequence ID" value="MDR6630154.1"/>
    <property type="molecule type" value="Genomic_DNA"/>
</dbReference>
<sequence length="276" mass="31660">MKLSELSIQSLVPFITGDNSPSPDKSGPEIIKFFNLFGINDEYSFQNGGLPESLSRRQYTEKTLKSLNDTYSLKTLIETLVDSRNVNNEDEIATAINQILKHDNYFLEKNAENIYKVIGKGIDDNISIYAHFDEIKVEILQHIQNAQLCIWVAMAWFTDKDLANELLKQHHSGLNIQVLVNNDEITQKYGLDFSSKGIEYYTFSPKSIFGKKIMHNKFCIIDMKKTIHGSYNWTNNAIYNNENITISESRELAEGFARQFIQLKLEAKKSSKLRGK</sequence>
<keyword evidence="5" id="KW-0442">Lipid degradation</keyword>
<evidence type="ECO:0000256" key="3">
    <source>
        <dbReference type="ARBA" id="ARBA00012027"/>
    </source>
</evidence>
<evidence type="ECO:0000256" key="6">
    <source>
        <dbReference type="ARBA" id="ARBA00023098"/>
    </source>
</evidence>
<reference evidence="8" key="1">
    <citation type="submission" date="2023-07" db="EMBL/GenBank/DDBJ databases">
        <title>Sorghum-associated microbial communities from plants grown in Nebraska, USA.</title>
        <authorList>
            <person name="Schachtman D."/>
        </authorList>
    </citation>
    <scope>NUCLEOTIDE SEQUENCE</scope>
    <source>
        <strain evidence="8">BE44</strain>
    </source>
</reference>
<feature type="domain" description="PLD phosphodiesterase" evidence="7">
    <location>
        <begin position="210"/>
        <end position="237"/>
    </location>
</feature>
<dbReference type="GO" id="GO:0006793">
    <property type="term" value="P:phosphorus metabolic process"/>
    <property type="evidence" value="ECO:0007669"/>
    <property type="project" value="UniProtKB-ARBA"/>
</dbReference>
<comment type="catalytic activity">
    <reaction evidence="1">
        <text>a 1,2-diacyl-sn-glycero-3-phosphocholine + H2O = a 1,2-diacyl-sn-glycero-3-phosphate + choline + H(+)</text>
        <dbReference type="Rhea" id="RHEA:14445"/>
        <dbReference type="ChEBI" id="CHEBI:15354"/>
        <dbReference type="ChEBI" id="CHEBI:15377"/>
        <dbReference type="ChEBI" id="CHEBI:15378"/>
        <dbReference type="ChEBI" id="CHEBI:57643"/>
        <dbReference type="ChEBI" id="CHEBI:58608"/>
        <dbReference type="EC" id="3.1.4.4"/>
    </reaction>
</comment>